<accession>A0A2K9NUB6</accession>
<dbReference type="RefSeq" id="WP_102243635.1">
    <property type="nucleotide sequence ID" value="NZ_CP025704.1"/>
</dbReference>
<reference evidence="1 2" key="1">
    <citation type="submission" date="2018-01" db="EMBL/GenBank/DDBJ databases">
        <title>Complete genome sequence of Bacteriovorax stolpii DSM12778.</title>
        <authorList>
            <person name="Tang B."/>
            <person name="Chang J."/>
        </authorList>
    </citation>
    <scope>NUCLEOTIDE SEQUENCE [LARGE SCALE GENOMIC DNA]</scope>
    <source>
        <strain evidence="1 2">DSM 12778</strain>
    </source>
</reference>
<protein>
    <submittedName>
        <fullName evidence="1">Uncharacterized protein</fullName>
    </submittedName>
</protein>
<evidence type="ECO:0000313" key="2">
    <source>
        <dbReference type="Proteomes" id="UP000235584"/>
    </source>
</evidence>
<keyword evidence="2" id="KW-1185">Reference proteome</keyword>
<organism evidence="1 2">
    <name type="scientific">Bacteriovorax stolpii</name>
    <name type="common">Bdellovibrio stolpii</name>
    <dbReference type="NCBI Taxonomy" id="960"/>
    <lineage>
        <taxon>Bacteria</taxon>
        <taxon>Pseudomonadati</taxon>
        <taxon>Bdellovibrionota</taxon>
        <taxon>Bacteriovoracia</taxon>
        <taxon>Bacteriovoracales</taxon>
        <taxon>Bacteriovoracaceae</taxon>
        <taxon>Bacteriovorax</taxon>
    </lineage>
</organism>
<evidence type="ECO:0000313" key="1">
    <source>
        <dbReference type="EMBL" id="AUN98344.1"/>
    </source>
</evidence>
<proteinExistence type="predicted"/>
<name>A0A2K9NUB6_BACTC</name>
<dbReference type="AlphaFoldDB" id="A0A2K9NUB6"/>
<gene>
    <name evidence="1" type="ORF">C0V70_09545</name>
</gene>
<dbReference type="Proteomes" id="UP000235584">
    <property type="component" value="Chromosome"/>
</dbReference>
<dbReference type="EMBL" id="CP025704">
    <property type="protein sequence ID" value="AUN98344.1"/>
    <property type="molecule type" value="Genomic_DNA"/>
</dbReference>
<dbReference type="KEGG" id="bsto:C0V70_09545"/>
<sequence length="230" mass="27212">MNAKEFISEISPERCEEMEFRRLALEFTEALSFYGIKVTPFSVHAKMHFNKCSLKKKREVIAYLDLNISLIKECIRAEETPSNKTLLWRLLQKTRLVPDDEIFDKISDGDLVEVYFTDHTPMFRSLEFYRDFTFTVDEALCLRWYQLCKRDFVITLKFMKFIFLGLRGNNPKTQTIPIGEHYLDEKNTERKLRFLVHNKYLSGLMKNGSIQAGICVTRVRPVGEKMQLWK</sequence>